<accession>A0A835Z7X6</accession>
<reference evidence="2" key="1">
    <citation type="submission" date="2021-02" db="EMBL/GenBank/DDBJ databases">
        <title>First Annotated Genome of the Yellow-green Alga Tribonema minus.</title>
        <authorList>
            <person name="Mahan K.M."/>
        </authorList>
    </citation>
    <scope>NUCLEOTIDE SEQUENCE</scope>
    <source>
        <strain evidence="2">UTEX B ZZ1240</strain>
    </source>
</reference>
<evidence type="ECO:0000313" key="3">
    <source>
        <dbReference type="Proteomes" id="UP000664859"/>
    </source>
</evidence>
<protein>
    <submittedName>
        <fullName evidence="2">Uncharacterized protein</fullName>
    </submittedName>
</protein>
<proteinExistence type="predicted"/>
<keyword evidence="1" id="KW-0472">Membrane</keyword>
<keyword evidence="1" id="KW-0812">Transmembrane</keyword>
<dbReference type="EMBL" id="JAFCMP010000062">
    <property type="protein sequence ID" value="KAG5188841.1"/>
    <property type="molecule type" value="Genomic_DNA"/>
</dbReference>
<feature type="non-terminal residue" evidence="2">
    <location>
        <position position="297"/>
    </location>
</feature>
<evidence type="ECO:0000313" key="2">
    <source>
        <dbReference type="EMBL" id="KAG5188841.1"/>
    </source>
</evidence>
<feature type="transmembrane region" description="Helical" evidence="1">
    <location>
        <begin position="189"/>
        <end position="206"/>
    </location>
</feature>
<organism evidence="2 3">
    <name type="scientific">Tribonema minus</name>
    <dbReference type="NCBI Taxonomy" id="303371"/>
    <lineage>
        <taxon>Eukaryota</taxon>
        <taxon>Sar</taxon>
        <taxon>Stramenopiles</taxon>
        <taxon>Ochrophyta</taxon>
        <taxon>PX clade</taxon>
        <taxon>Xanthophyceae</taxon>
        <taxon>Tribonematales</taxon>
        <taxon>Tribonemataceae</taxon>
        <taxon>Tribonema</taxon>
    </lineage>
</organism>
<comment type="caution">
    <text evidence="2">The sequence shown here is derived from an EMBL/GenBank/DDBJ whole genome shotgun (WGS) entry which is preliminary data.</text>
</comment>
<keyword evidence="1" id="KW-1133">Transmembrane helix</keyword>
<keyword evidence="3" id="KW-1185">Reference proteome</keyword>
<evidence type="ECO:0000256" key="1">
    <source>
        <dbReference type="SAM" id="Phobius"/>
    </source>
</evidence>
<name>A0A835Z7X6_9STRA</name>
<dbReference type="Proteomes" id="UP000664859">
    <property type="component" value="Unassembled WGS sequence"/>
</dbReference>
<sequence length="297" mass="30105">MAMDNRGYAFWGGAKKIRVRADPDMYPLGAVAAPPVQQSFALSPDTQAAAESDRQAARAAAAAAATEEELLLAPPGGQKPLVVLGDWCGGAGVYVRGTRATEAAGSFALGLVLRWVLGKVLGIVLGSSTEAIFTRTFVADVEAARGCLGGVLVGVALHLYGACHWMPATKRVAVTLGVMGLWLTSGRGSLYLSAILGAGFMLGLGTRLSTHLMLIGGTFAAVGGGIGAAAGLIAASLLHVYYKPPKPAPAPPAIHRDAQFGTANVPSFMAQQAPTPVAFGTGGGAYTASLGRGGGYL</sequence>
<gene>
    <name evidence="2" type="ORF">JKP88DRAFT_353286</name>
</gene>
<dbReference type="AlphaFoldDB" id="A0A835Z7X6"/>
<feature type="transmembrane region" description="Helical" evidence="1">
    <location>
        <begin position="212"/>
        <end position="238"/>
    </location>
</feature>